<dbReference type="Proteomes" id="UP000788993">
    <property type="component" value="Unassembled WGS sequence"/>
</dbReference>
<gene>
    <name evidence="1" type="ORF">OGATHE_002924</name>
</gene>
<keyword evidence="2" id="KW-1185">Reference proteome</keyword>
<sequence length="260" mass="29303">MSLVLRGQPKVENGHNPDENQALFLQLLNDQWSSVKSFDTFPLTTVGVQLAIVSVDVDEFKVVSFTCVVIVRIVARCDLHSTSTKLHVHSLCIGDYRQLSVEKWMLDVLSVQVGVSRVIWMDSNSRVTKDGLWTREQASRRNNLVVDFQIGQSSAELNRPVDQSQVTVDGSLFMQSDKSLGNCLRKLWTESEGFSGPVVRSTHHLELRLDFLMVDFLPVPHFFHKCVTAQIVSSYLLFGPQILLHNGLSSNTGMVETWQE</sequence>
<dbReference type="EMBL" id="JAEUBD010000983">
    <property type="protein sequence ID" value="KAH3670111.1"/>
    <property type="molecule type" value="Genomic_DNA"/>
</dbReference>
<dbReference type="AlphaFoldDB" id="A0A9P8T8S1"/>
<name>A0A9P8T8S1_9ASCO</name>
<protein>
    <submittedName>
        <fullName evidence="1">Uncharacterized protein</fullName>
    </submittedName>
</protein>
<organism evidence="1 2">
    <name type="scientific">Ogataea polymorpha</name>
    <dbReference type="NCBI Taxonomy" id="460523"/>
    <lineage>
        <taxon>Eukaryota</taxon>
        <taxon>Fungi</taxon>
        <taxon>Dikarya</taxon>
        <taxon>Ascomycota</taxon>
        <taxon>Saccharomycotina</taxon>
        <taxon>Pichiomycetes</taxon>
        <taxon>Pichiales</taxon>
        <taxon>Pichiaceae</taxon>
        <taxon>Ogataea</taxon>
    </lineage>
</organism>
<evidence type="ECO:0000313" key="2">
    <source>
        <dbReference type="Proteomes" id="UP000788993"/>
    </source>
</evidence>
<reference evidence="1" key="2">
    <citation type="submission" date="2021-01" db="EMBL/GenBank/DDBJ databases">
        <authorList>
            <person name="Schikora-Tamarit M.A."/>
        </authorList>
    </citation>
    <scope>NUCLEOTIDE SEQUENCE</scope>
    <source>
        <strain evidence="1">NCAIM Y.01608</strain>
    </source>
</reference>
<reference evidence="1" key="1">
    <citation type="journal article" date="2021" name="Open Biol.">
        <title>Shared evolutionary footprints suggest mitochondrial oxidative damage underlies multiple complex I losses in fungi.</title>
        <authorList>
            <person name="Schikora-Tamarit M.A."/>
            <person name="Marcet-Houben M."/>
            <person name="Nosek J."/>
            <person name="Gabaldon T."/>
        </authorList>
    </citation>
    <scope>NUCLEOTIDE SEQUENCE</scope>
    <source>
        <strain evidence="1">NCAIM Y.01608</strain>
    </source>
</reference>
<proteinExistence type="predicted"/>
<evidence type="ECO:0000313" key="1">
    <source>
        <dbReference type="EMBL" id="KAH3670111.1"/>
    </source>
</evidence>
<accession>A0A9P8T8S1</accession>
<comment type="caution">
    <text evidence="1">The sequence shown here is derived from an EMBL/GenBank/DDBJ whole genome shotgun (WGS) entry which is preliminary data.</text>
</comment>